<evidence type="ECO:0000313" key="2">
    <source>
        <dbReference type="EMBL" id="UQN14742.1"/>
    </source>
</evidence>
<accession>A0ABY4MXB6</accession>
<organism evidence="2">
    <name type="scientific">Gulosibacter sediminis</name>
    <dbReference type="NCBI Taxonomy" id="1729695"/>
    <lineage>
        <taxon>Bacteria</taxon>
        <taxon>Bacillati</taxon>
        <taxon>Actinomycetota</taxon>
        <taxon>Actinomycetes</taxon>
        <taxon>Micrococcales</taxon>
        <taxon>Microbacteriaceae</taxon>
        <taxon>Gulosibacter</taxon>
    </lineage>
</organism>
<protein>
    <submittedName>
        <fullName evidence="2">Uncharacterized protein</fullName>
    </submittedName>
</protein>
<gene>
    <name evidence="2" type="ORF">M3M28_11970</name>
</gene>
<keyword evidence="1" id="KW-1133">Transmembrane helix</keyword>
<evidence type="ECO:0000256" key="1">
    <source>
        <dbReference type="SAM" id="Phobius"/>
    </source>
</evidence>
<keyword evidence="1" id="KW-0812">Transmembrane</keyword>
<name>A0ABY4MXB6_9MICO</name>
<reference evidence="2" key="1">
    <citation type="submission" date="2022-05" db="EMBL/GenBank/DDBJ databases">
        <title>Complete genome sequence of toluene-degrading Gulosibacter sediminis strain ACHW.36C.</title>
        <authorList>
            <person name="Wai A.C."/>
            <person name="Lai G.K."/>
            <person name="Griffin S.D."/>
            <person name="Leung F.C."/>
        </authorList>
    </citation>
    <scope>NUCLEOTIDE SEQUENCE [LARGE SCALE GENOMIC DNA]</scope>
    <source>
        <strain evidence="2">ACHW.36C</strain>
    </source>
</reference>
<sequence>MSRHPRLFNYPVPVTNENVARLYREGERMLVWLLVPLQFIFFAVLQAVLLNGAVTWLLWVGLAGLLAVVLAGVVQMSRDA</sequence>
<feature type="transmembrane region" description="Helical" evidence="1">
    <location>
        <begin position="30"/>
        <end position="50"/>
    </location>
</feature>
<dbReference type="EMBL" id="CP097160">
    <property type="protein sequence ID" value="UQN14742.1"/>
    <property type="molecule type" value="Genomic_DNA"/>
</dbReference>
<keyword evidence="1" id="KW-0472">Membrane</keyword>
<proteinExistence type="predicted"/>
<feature type="transmembrane region" description="Helical" evidence="1">
    <location>
        <begin position="56"/>
        <end position="74"/>
    </location>
</feature>